<evidence type="ECO:0000256" key="1">
    <source>
        <dbReference type="ARBA" id="ARBA00004170"/>
    </source>
</evidence>
<dbReference type="AlphaFoldDB" id="A0A9D7QIF8"/>
<sequence>MNALPLLGHASLDDILAWRSSGPIRVREFLADVDALAAQFPVGRNVLNVCQDRYRFTVGFAAGLVSGRTSLQPAAQSTETLRQVRAACPDVFCLCDGDFDSLDLPRLDFPERVAVDPEKVVKIPEIRADQVAACLFTSGSTGLPMPHQKTWGGLVRSGRAEAETLAMFVRSHTVVGTVPPQHSYGLESTVLLALHGNCPFWSGKPFYPQDIVAALDAVPRPRMLVTTPFHLSALLASGLDLPAVDLLLSATAPLSTRLAAEAERRFAAPLREIYGCTEAGQIASRRTTADRSWQLLPDVRLEQDGDQATVSGGHVDGRVVLSDHIEILGDGRFLLHGRHADLVNIAGKRSSLAYLNHQIAALPGVTDAVFFMPGDETAEDIGRLCALVVAPGIERRQLLAALRERIDPVFLPRPLILVNALPRNATGKLTRDSLQAFYAAHKSDAGR</sequence>
<dbReference type="PANTHER" id="PTHR43767">
    <property type="entry name" value="LONG-CHAIN-FATTY-ACID--COA LIGASE"/>
    <property type="match status" value="1"/>
</dbReference>
<comment type="pathway">
    <text evidence="2">Lipid metabolism; fatty acid beta-oxidation.</text>
</comment>
<evidence type="ECO:0000256" key="2">
    <source>
        <dbReference type="ARBA" id="ARBA00005005"/>
    </source>
</evidence>
<dbReference type="GO" id="GO:0016020">
    <property type="term" value="C:membrane"/>
    <property type="evidence" value="ECO:0007669"/>
    <property type="project" value="UniProtKB-SubCell"/>
</dbReference>
<dbReference type="InterPro" id="IPR025110">
    <property type="entry name" value="AMP-bd_C"/>
</dbReference>
<comment type="caution">
    <text evidence="9">The sequence shown here is derived from an EMBL/GenBank/DDBJ whole genome shotgun (WGS) entry which is preliminary data.</text>
</comment>
<dbReference type="InterPro" id="IPR042099">
    <property type="entry name" value="ANL_N_sf"/>
</dbReference>
<dbReference type="Pfam" id="PF13193">
    <property type="entry name" value="AMP-binding_C"/>
    <property type="match status" value="1"/>
</dbReference>
<feature type="domain" description="AMP-binding enzyme C-terminal" evidence="8">
    <location>
        <begin position="359"/>
        <end position="428"/>
    </location>
</feature>
<evidence type="ECO:0000256" key="5">
    <source>
        <dbReference type="ARBA" id="ARBA00039545"/>
    </source>
</evidence>
<keyword evidence="3" id="KW-0436">Ligase</keyword>
<proteinExistence type="predicted"/>
<accession>A0A9D7QIF8</accession>
<dbReference type="GO" id="GO:0004467">
    <property type="term" value="F:long-chain fatty acid-CoA ligase activity"/>
    <property type="evidence" value="ECO:0007669"/>
    <property type="project" value="UniProtKB-EC"/>
</dbReference>
<evidence type="ECO:0000256" key="6">
    <source>
        <dbReference type="ARBA" id="ARBA00042773"/>
    </source>
</evidence>
<protein>
    <recommendedName>
        <fullName evidence="5">Long-chain-fatty-acid--CoA ligase</fullName>
        <ecNumber evidence="4">6.2.1.3</ecNumber>
    </recommendedName>
    <alternativeName>
        <fullName evidence="6">Long-chain acyl-CoA synthetase</fullName>
    </alternativeName>
</protein>
<dbReference type="Gene3D" id="3.30.300.30">
    <property type="match status" value="1"/>
</dbReference>
<gene>
    <name evidence="9" type="ORF">IPN75_13665</name>
</gene>
<dbReference type="InterPro" id="IPR000873">
    <property type="entry name" value="AMP-dep_synth/lig_dom"/>
</dbReference>
<dbReference type="Proteomes" id="UP000808146">
    <property type="component" value="Unassembled WGS sequence"/>
</dbReference>
<dbReference type="Gene3D" id="3.40.50.12780">
    <property type="entry name" value="N-terminal domain of ligase-like"/>
    <property type="match status" value="1"/>
</dbReference>
<name>A0A9D7QIF8_9RHOO</name>
<dbReference type="EC" id="6.2.1.3" evidence="4"/>
<evidence type="ECO:0000313" key="10">
    <source>
        <dbReference type="Proteomes" id="UP000808146"/>
    </source>
</evidence>
<evidence type="ECO:0000259" key="8">
    <source>
        <dbReference type="Pfam" id="PF13193"/>
    </source>
</evidence>
<dbReference type="PANTHER" id="PTHR43767:SF8">
    <property type="entry name" value="LONG-CHAIN-FATTY-ACID--COA LIGASE"/>
    <property type="match status" value="1"/>
</dbReference>
<dbReference type="SUPFAM" id="SSF56801">
    <property type="entry name" value="Acetyl-CoA synthetase-like"/>
    <property type="match status" value="1"/>
</dbReference>
<dbReference type="Pfam" id="PF00501">
    <property type="entry name" value="AMP-binding"/>
    <property type="match status" value="1"/>
</dbReference>
<feature type="domain" description="AMP-dependent synthetase/ligase" evidence="7">
    <location>
        <begin position="115"/>
        <end position="294"/>
    </location>
</feature>
<reference evidence="9" key="1">
    <citation type="submission" date="2020-10" db="EMBL/GenBank/DDBJ databases">
        <title>Connecting structure to function with the recovery of over 1000 high-quality activated sludge metagenome-assembled genomes encoding full-length rRNA genes using long-read sequencing.</title>
        <authorList>
            <person name="Singleton C.M."/>
            <person name="Petriglieri F."/>
            <person name="Kristensen J.M."/>
            <person name="Kirkegaard R.H."/>
            <person name="Michaelsen T.Y."/>
            <person name="Andersen M.H."/>
            <person name="Karst S.M."/>
            <person name="Dueholm M.S."/>
            <person name="Nielsen P.H."/>
            <person name="Albertsen M."/>
        </authorList>
    </citation>
    <scope>NUCLEOTIDE SEQUENCE</scope>
    <source>
        <strain evidence="9">OdNE_18-Q3-R46-58_BAT3C.305</strain>
    </source>
</reference>
<evidence type="ECO:0000313" key="9">
    <source>
        <dbReference type="EMBL" id="MBK8891321.1"/>
    </source>
</evidence>
<evidence type="ECO:0000256" key="3">
    <source>
        <dbReference type="ARBA" id="ARBA00022598"/>
    </source>
</evidence>
<dbReference type="InterPro" id="IPR045851">
    <property type="entry name" value="AMP-bd_C_sf"/>
</dbReference>
<dbReference type="InterPro" id="IPR050237">
    <property type="entry name" value="ATP-dep_AMP-bd_enzyme"/>
</dbReference>
<comment type="subcellular location">
    <subcellularLocation>
        <location evidence="1">Membrane</location>
        <topology evidence="1">Peripheral membrane protein</topology>
    </subcellularLocation>
</comment>
<dbReference type="EMBL" id="JADKBR010000017">
    <property type="protein sequence ID" value="MBK8891321.1"/>
    <property type="molecule type" value="Genomic_DNA"/>
</dbReference>
<evidence type="ECO:0000256" key="4">
    <source>
        <dbReference type="ARBA" id="ARBA00026121"/>
    </source>
</evidence>
<evidence type="ECO:0000259" key="7">
    <source>
        <dbReference type="Pfam" id="PF00501"/>
    </source>
</evidence>
<organism evidence="9 10">
    <name type="scientific">Candidatus Dechloromonas phosphorivorans</name>
    <dbReference type="NCBI Taxonomy" id="2899244"/>
    <lineage>
        <taxon>Bacteria</taxon>
        <taxon>Pseudomonadati</taxon>
        <taxon>Pseudomonadota</taxon>
        <taxon>Betaproteobacteria</taxon>
        <taxon>Rhodocyclales</taxon>
        <taxon>Azonexaceae</taxon>
        <taxon>Dechloromonas</taxon>
    </lineage>
</organism>